<dbReference type="Gene3D" id="3.30.1330.60">
    <property type="entry name" value="OmpA-like domain"/>
    <property type="match status" value="1"/>
</dbReference>
<feature type="compositionally biased region" description="Polar residues" evidence="7">
    <location>
        <begin position="31"/>
        <end position="40"/>
    </location>
</feature>
<dbReference type="EMBL" id="NXLQ01000003">
    <property type="protein sequence ID" value="RDU66699.1"/>
    <property type="molecule type" value="Genomic_DNA"/>
</dbReference>
<evidence type="ECO:0000256" key="5">
    <source>
        <dbReference type="ARBA" id="ARBA00023288"/>
    </source>
</evidence>
<dbReference type="PROSITE" id="PS51257">
    <property type="entry name" value="PROKAR_LIPOPROTEIN"/>
    <property type="match status" value="1"/>
</dbReference>
<dbReference type="PROSITE" id="PS51123">
    <property type="entry name" value="OMPA_2"/>
    <property type="match status" value="1"/>
</dbReference>
<dbReference type="InterPro" id="IPR006664">
    <property type="entry name" value="OMP_bac"/>
</dbReference>
<feature type="signal peptide" evidence="8">
    <location>
        <begin position="1"/>
        <end position="26"/>
    </location>
</feature>
<keyword evidence="3 6" id="KW-0564">Palmitate</keyword>
<sequence>MKYLKLSSILFALLLAVGCGTKNVKADGDTTKTTQNPATEQQEEYPDGQTNSDVGAMSGDAIDSDGNTTGMDNNSNEEDATAGAIEETIDEADTANNSNEEDATEAVASVDSLTTIYFNFDKYEIRDDMKDYIRANAEYIKNQGIKSIILQGNTDEFGSDEYNMALGQKRAISVRDALVMQGLPKNMFSTISYGTHKPVCQERTTECYAKNRRTDIVEKK</sequence>
<dbReference type="InterPro" id="IPR050330">
    <property type="entry name" value="Bact_OuterMem_StrucFunc"/>
</dbReference>
<comment type="subcellular location">
    <subcellularLocation>
        <location evidence="6">Cell outer membrane</location>
        <topology evidence="6">Lipid-anchor</topology>
    </subcellularLocation>
</comment>
<dbReference type="GO" id="GO:0051301">
    <property type="term" value="P:cell division"/>
    <property type="evidence" value="ECO:0007669"/>
    <property type="project" value="InterPro"/>
</dbReference>
<organism evidence="10 11">
    <name type="scientific">Helicobacter didelphidarum</name>
    <dbReference type="NCBI Taxonomy" id="2040648"/>
    <lineage>
        <taxon>Bacteria</taxon>
        <taxon>Pseudomonadati</taxon>
        <taxon>Campylobacterota</taxon>
        <taxon>Epsilonproteobacteria</taxon>
        <taxon>Campylobacterales</taxon>
        <taxon>Helicobacteraceae</taxon>
        <taxon>Helicobacter</taxon>
    </lineage>
</organism>
<dbReference type="PANTHER" id="PTHR30329:SF21">
    <property type="entry name" value="LIPOPROTEIN YIAD-RELATED"/>
    <property type="match status" value="1"/>
</dbReference>
<dbReference type="PANTHER" id="PTHR30329">
    <property type="entry name" value="STATOR ELEMENT OF FLAGELLAR MOTOR COMPLEX"/>
    <property type="match status" value="1"/>
</dbReference>
<proteinExistence type="inferred from homology"/>
<dbReference type="InterPro" id="IPR039001">
    <property type="entry name" value="Pal"/>
</dbReference>
<dbReference type="InterPro" id="IPR036737">
    <property type="entry name" value="OmpA-like_sf"/>
</dbReference>
<feature type="compositionally biased region" description="Polar residues" evidence="7">
    <location>
        <begin position="65"/>
        <end position="74"/>
    </location>
</feature>
<evidence type="ECO:0000256" key="7">
    <source>
        <dbReference type="SAM" id="MobiDB-lite"/>
    </source>
</evidence>
<dbReference type="InterPro" id="IPR006665">
    <property type="entry name" value="OmpA-like"/>
</dbReference>
<evidence type="ECO:0000259" key="9">
    <source>
        <dbReference type="PROSITE" id="PS51123"/>
    </source>
</evidence>
<dbReference type="PRINTS" id="PR01021">
    <property type="entry name" value="OMPADOMAIN"/>
</dbReference>
<evidence type="ECO:0000256" key="2">
    <source>
        <dbReference type="ARBA" id="ARBA00023136"/>
    </source>
</evidence>
<name>A0A3D8IN72_9HELI</name>
<dbReference type="Pfam" id="PF00691">
    <property type="entry name" value="OmpA"/>
    <property type="match status" value="1"/>
</dbReference>
<evidence type="ECO:0000256" key="8">
    <source>
        <dbReference type="SAM" id="SignalP"/>
    </source>
</evidence>
<evidence type="ECO:0000256" key="4">
    <source>
        <dbReference type="ARBA" id="ARBA00023237"/>
    </source>
</evidence>
<keyword evidence="2 6" id="KW-0472">Membrane</keyword>
<evidence type="ECO:0000256" key="6">
    <source>
        <dbReference type="HAMAP-Rule" id="MF_02204"/>
    </source>
</evidence>
<dbReference type="Proteomes" id="UP000256379">
    <property type="component" value="Unassembled WGS sequence"/>
</dbReference>
<dbReference type="CDD" id="cd07185">
    <property type="entry name" value="OmpA_C-like"/>
    <property type="match status" value="1"/>
</dbReference>
<protein>
    <recommendedName>
        <fullName evidence="6">Peptidoglycan-associated lipoprotein</fullName>
        <shortName evidence="6">PAL</shortName>
    </recommendedName>
</protein>
<dbReference type="HAMAP" id="MF_02204">
    <property type="entry name" value="Pal"/>
    <property type="match status" value="1"/>
</dbReference>
<feature type="chain" id="PRO_5017774784" description="Peptidoglycan-associated lipoprotein" evidence="8">
    <location>
        <begin position="27"/>
        <end position="220"/>
    </location>
</feature>
<dbReference type="AlphaFoldDB" id="A0A3D8IN72"/>
<accession>A0A3D8IN72</accession>
<evidence type="ECO:0000313" key="10">
    <source>
        <dbReference type="EMBL" id="RDU66699.1"/>
    </source>
</evidence>
<keyword evidence="1 6" id="KW-0732">Signal</keyword>
<reference evidence="10 11" key="1">
    <citation type="submission" date="2018-04" db="EMBL/GenBank/DDBJ databases">
        <title>Novel Campyloabacter and Helicobacter Species and Strains.</title>
        <authorList>
            <person name="Mannion A.J."/>
            <person name="Shen Z."/>
            <person name="Fox J.G."/>
        </authorList>
    </citation>
    <scope>NUCLEOTIDE SEQUENCE [LARGE SCALE GENOMIC DNA]</scope>
    <source>
        <strain evidence="10 11">MIT 17-337</strain>
    </source>
</reference>
<feature type="domain" description="OmpA-like" evidence="9">
    <location>
        <begin position="105"/>
        <end position="220"/>
    </location>
</feature>
<keyword evidence="5 6" id="KW-0449">Lipoprotein</keyword>
<feature type="region of interest" description="Disordered" evidence="7">
    <location>
        <begin position="24"/>
        <end position="77"/>
    </location>
</feature>
<evidence type="ECO:0000256" key="1">
    <source>
        <dbReference type="ARBA" id="ARBA00022729"/>
    </source>
</evidence>
<evidence type="ECO:0000313" key="11">
    <source>
        <dbReference type="Proteomes" id="UP000256379"/>
    </source>
</evidence>
<keyword evidence="11" id="KW-1185">Reference proteome</keyword>
<comment type="caution">
    <text evidence="10">The sequence shown here is derived from an EMBL/GenBank/DDBJ whole genome shotgun (WGS) entry which is preliminary data.</text>
</comment>
<comment type="similarity">
    <text evidence="6">Belongs to the Pal lipoprotein family.</text>
</comment>
<gene>
    <name evidence="6" type="primary">pal</name>
    <name evidence="10" type="ORF">CQA53_02690</name>
</gene>
<keyword evidence="4 6" id="KW-0998">Cell outer membrane</keyword>
<dbReference type="GO" id="GO:0009279">
    <property type="term" value="C:cell outer membrane"/>
    <property type="evidence" value="ECO:0007669"/>
    <property type="project" value="UniProtKB-SubCell"/>
</dbReference>
<evidence type="ECO:0000256" key="3">
    <source>
        <dbReference type="ARBA" id="ARBA00023139"/>
    </source>
</evidence>
<dbReference type="OrthoDB" id="9809164at2"/>
<dbReference type="SUPFAM" id="SSF103088">
    <property type="entry name" value="OmpA-like"/>
    <property type="match status" value="1"/>
</dbReference>
<dbReference type="RefSeq" id="WP_115542485.1">
    <property type="nucleotide sequence ID" value="NZ_NXLQ01000003.1"/>
</dbReference>